<dbReference type="PROSITE" id="PS52029">
    <property type="entry name" value="LD_TPASE"/>
    <property type="match status" value="1"/>
</dbReference>
<keyword evidence="5 6" id="KW-0961">Cell wall biogenesis/degradation</keyword>
<feature type="domain" description="L,D-TPase catalytic" evidence="8">
    <location>
        <begin position="70"/>
        <end position="201"/>
    </location>
</feature>
<evidence type="ECO:0000256" key="2">
    <source>
        <dbReference type="ARBA" id="ARBA00022679"/>
    </source>
</evidence>
<evidence type="ECO:0000256" key="4">
    <source>
        <dbReference type="ARBA" id="ARBA00022984"/>
    </source>
</evidence>
<proteinExistence type="predicted"/>
<dbReference type="UniPathway" id="UPA00219"/>
<evidence type="ECO:0000259" key="8">
    <source>
        <dbReference type="PROSITE" id="PS52029"/>
    </source>
</evidence>
<keyword evidence="2" id="KW-0808">Transferase</keyword>
<dbReference type="PANTHER" id="PTHR30582">
    <property type="entry name" value="L,D-TRANSPEPTIDASE"/>
    <property type="match status" value="1"/>
</dbReference>
<comment type="pathway">
    <text evidence="1 6">Cell wall biogenesis; peptidoglycan biosynthesis.</text>
</comment>
<dbReference type="CDD" id="cd16913">
    <property type="entry name" value="YkuD_like"/>
    <property type="match status" value="1"/>
</dbReference>
<organism evidence="9 10">
    <name type="scientific">Fructilactobacillus sanfranciscensis</name>
    <name type="common">Lactobacillus sanfranciscensis</name>
    <dbReference type="NCBI Taxonomy" id="1625"/>
    <lineage>
        <taxon>Bacteria</taxon>
        <taxon>Bacillati</taxon>
        <taxon>Bacillota</taxon>
        <taxon>Bacilli</taxon>
        <taxon>Lactobacillales</taxon>
        <taxon>Lactobacillaceae</taxon>
        <taxon>Fructilactobacillus</taxon>
    </lineage>
</organism>
<keyword evidence="3 6" id="KW-0133">Cell shape</keyword>
<evidence type="ECO:0000313" key="9">
    <source>
        <dbReference type="EMBL" id="TNK90147.1"/>
    </source>
</evidence>
<dbReference type="GO" id="GO:0071555">
    <property type="term" value="P:cell wall organization"/>
    <property type="evidence" value="ECO:0007669"/>
    <property type="project" value="UniProtKB-UniRule"/>
</dbReference>
<dbReference type="Gene3D" id="2.40.440.10">
    <property type="entry name" value="L,D-transpeptidase catalytic domain-like"/>
    <property type="match status" value="1"/>
</dbReference>
<dbReference type="GO" id="GO:0016740">
    <property type="term" value="F:transferase activity"/>
    <property type="evidence" value="ECO:0007669"/>
    <property type="project" value="UniProtKB-KW"/>
</dbReference>
<evidence type="ECO:0000256" key="7">
    <source>
        <dbReference type="SAM" id="SignalP"/>
    </source>
</evidence>
<dbReference type="SUPFAM" id="SSF141523">
    <property type="entry name" value="L,D-transpeptidase catalytic domain-like"/>
    <property type="match status" value="1"/>
</dbReference>
<dbReference type="EMBL" id="QFCR01000016">
    <property type="protein sequence ID" value="TNK90147.1"/>
    <property type="molecule type" value="Genomic_DNA"/>
</dbReference>
<reference evidence="9 10" key="1">
    <citation type="submission" date="2018-05" db="EMBL/GenBank/DDBJ databases">
        <title>Lactobacillus sanfranciscensis Ah4 draft denome sequence.</title>
        <authorList>
            <person name="Zhang G."/>
        </authorList>
    </citation>
    <scope>NUCLEOTIDE SEQUENCE [LARGE SCALE GENOMIC DNA]</scope>
    <source>
        <strain evidence="9 10">Ah4</strain>
    </source>
</reference>
<gene>
    <name evidence="9" type="ORF">DID87_05290</name>
</gene>
<dbReference type="GO" id="GO:0005576">
    <property type="term" value="C:extracellular region"/>
    <property type="evidence" value="ECO:0007669"/>
    <property type="project" value="TreeGrafter"/>
</dbReference>
<evidence type="ECO:0000256" key="5">
    <source>
        <dbReference type="ARBA" id="ARBA00023316"/>
    </source>
</evidence>
<dbReference type="Pfam" id="PF03734">
    <property type="entry name" value="YkuD"/>
    <property type="match status" value="1"/>
</dbReference>
<evidence type="ECO:0000256" key="6">
    <source>
        <dbReference type="PROSITE-ProRule" id="PRU01373"/>
    </source>
</evidence>
<feature type="chain" id="PRO_5022720861" evidence="7">
    <location>
        <begin position="30"/>
        <end position="205"/>
    </location>
</feature>
<protein>
    <submittedName>
        <fullName evidence="9">L,D-transpeptidase</fullName>
    </submittedName>
</protein>
<dbReference type="InterPro" id="IPR005490">
    <property type="entry name" value="LD_TPept_cat_dom"/>
</dbReference>
<accession>A0A5C4TIE5</accession>
<evidence type="ECO:0000256" key="1">
    <source>
        <dbReference type="ARBA" id="ARBA00004752"/>
    </source>
</evidence>
<comment type="caution">
    <text evidence="9">The sequence shown here is derived from an EMBL/GenBank/DDBJ whole genome shotgun (WGS) entry which is preliminary data.</text>
</comment>
<keyword evidence="7" id="KW-0732">Signal</keyword>
<feature type="signal peptide" evidence="7">
    <location>
        <begin position="1"/>
        <end position="29"/>
    </location>
</feature>
<dbReference type="InterPro" id="IPR050979">
    <property type="entry name" value="LD-transpeptidase"/>
</dbReference>
<dbReference type="GO" id="GO:0008360">
    <property type="term" value="P:regulation of cell shape"/>
    <property type="evidence" value="ECO:0007669"/>
    <property type="project" value="UniProtKB-UniRule"/>
</dbReference>
<dbReference type="RefSeq" id="WP_139554991.1">
    <property type="nucleotide sequence ID" value="NZ_JARBEV010000018.1"/>
</dbReference>
<dbReference type="GO" id="GO:0071972">
    <property type="term" value="F:peptidoglycan L,D-transpeptidase activity"/>
    <property type="evidence" value="ECO:0007669"/>
    <property type="project" value="TreeGrafter"/>
</dbReference>
<dbReference type="PANTHER" id="PTHR30582:SF2">
    <property type="entry name" value="L,D-TRANSPEPTIDASE YCIB-RELATED"/>
    <property type="match status" value="1"/>
</dbReference>
<feature type="active site" description="Proton donor/acceptor" evidence="6">
    <location>
        <position position="147"/>
    </location>
</feature>
<feature type="active site" description="Nucleophile" evidence="6">
    <location>
        <position position="173"/>
    </location>
</feature>
<dbReference type="AlphaFoldDB" id="A0A5C4TIE5"/>
<dbReference type="InterPro" id="IPR038063">
    <property type="entry name" value="Transpep_catalytic_dom"/>
</dbReference>
<dbReference type="GO" id="GO:0018104">
    <property type="term" value="P:peptidoglycan-protein cross-linking"/>
    <property type="evidence" value="ECO:0007669"/>
    <property type="project" value="TreeGrafter"/>
</dbReference>
<keyword evidence="4 6" id="KW-0573">Peptidoglycan synthesis</keyword>
<dbReference type="Proteomes" id="UP000313312">
    <property type="component" value="Unassembled WGS sequence"/>
</dbReference>
<evidence type="ECO:0000256" key="3">
    <source>
        <dbReference type="ARBA" id="ARBA00022960"/>
    </source>
</evidence>
<sequence>MMKKVRLALLVGCLSIVASLFFLTGTTSANQKTNLLNPSYTKLNGKKVVDWKKTTAKKYVDLTNVPAKDLKIVVNQKHQTVNIYKNNKLVEQFLCSTGKRTKETATPVGTFAIEPEHGTWFYNAKPDVAEGARNFVSFKDHGVYLFHSVVMNQDNQPIMSRQGRLGHPNSHGCVQMSLPDNVYFYNTFSQPDKVGTKVVIEPFSK</sequence>
<evidence type="ECO:0000313" key="10">
    <source>
        <dbReference type="Proteomes" id="UP000313312"/>
    </source>
</evidence>
<name>A0A5C4TIE5_FRUSA</name>